<proteinExistence type="predicted"/>
<feature type="transmembrane region" description="Helical" evidence="1">
    <location>
        <begin position="138"/>
        <end position="160"/>
    </location>
</feature>
<accession>A0A0G3GRP6</accession>
<feature type="transmembrane region" description="Helical" evidence="1">
    <location>
        <begin position="209"/>
        <end position="233"/>
    </location>
</feature>
<feature type="transmembrane region" description="Helical" evidence="1">
    <location>
        <begin position="96"/>
        <end position="118"/>
    </location>
</feature>
<evidence type="ECO:0000313" key="2">
    <source>
        <dbReference type="EMBL" id="AKK03866.1"/>
    </source>
</evidence>
<keyword evidence="1" id="KW-1133">Transmembrane helix</keyword>
<dbReference type="KEGG" id="cei:CEPID_10135"/>
<name>A0A0G3GRP6_9CORY</name>
<dbReference type="AlphaFoldDB" id="A0A0G3GRP6"/>
<gene>
    <name evidence="2" type="ORF">CEPID_10135</name>
</gene>
<keyword evidence="1" id="KW-0812">Transmembrane</keyword>
<dbReference type="Proteomes" id="UP000035368">
    <property type="component" value="Chromosome"/>
</dbReference>
<dbReference type="PATRIC" id="fig|1050174.4.peg.2045"/>
<dbReference type="RefSeq" id="WP_047240816.1">
    <property type="nucleotide sequence ID" value="NZ_CP011541.1"/>
</dbReference>
<evidence type="ECO:0000313" key="3">
    <source>
        <dbReference type="Proteomes" id="UP000035368"/>
    </source>
</evidence>
<feature type="transmembrane region" description="Helical" evidence="1">
    <location>
        <begin position="59"/>
        <end position="84"/>
    </location>
</feature>
<protein>
    <submittedName>
        <fullName evidence="2">Uncharacterized protein</fullName>
    </submittedName>
</protein>
<sequence length="260" mass="28654">MTQPFPSWQTPNSNPFDGRPSVQFVNGMQPQQPAASALPPEAARACGVAWRMLTGNLKVFLLSGLAYVFGVVGVFLVFMASLYFLDEVLALSQSSLNMIAPFAAATLFGGMLFVQAMYVTNLQRAVEQLWRGEKPLRFIDMFGTARCGLVAVCCLLYILLGFVGLAAIFVGLLAAIFFFTYATPIAMHRGPLAAFKESAEVAMRYKMETFLMLLFILAISFLSNIPFLGLFAIPMMFMVPQVMYLAVLDYERANPNLACK</sequence>
<evidence type="ECO:0000256" key="1">
    <source>
        <dbReference type="SAM" id="Phobius"/>
    </source>
</evidence>
<reference evidence="2 3" key="1">
    <citation type="submission" date="2015-05" db="EMBL/GenBank/DDBJ databases">
        <title>Complete genome sequence of Corynebacterium epidermidicanis DSM 45586, isolated from the skin of a dog suffering from pruritus.</title>
        <authorList>
            <person name="Ruckert C."/>
            <person name="Albersmeier A."/>
            <person name="Winkler A."/>
            <person name="Tauch A."/>
        </authorList>
    </citation>
    <scope>NUCLEOTIDE SEQUENCE [LARGE SCALE GENOMIC DNA]</scope>
    <source>
        <strain evidence="2 3">DSM 45586</strain>
    </source>
</reference>
<dbReference type="EMBL" id="CP011541">
    <property type="protein sequence ID" value="AKK03866.1"/>
    <property type="molecule type" value="Genomic_DNA"/>
</dbReference>
<keyword evidence="3" id="KW-1185">Reference proteome</keyword>
<keyword evidence="1" id="KW-0472">Membrane</keyword>
<organism evidence="2 3">
    <name type="scientific">Corynebacterium epidermidicanis</name>
    <dbReference type="NCBI Taxonomy" id="1050174"/>
    <lineage>
        <taxon>Bacteria</taxon>
        <taxon>Bacillati</taxon>
        <taxon>Actinomycetota</taxon>
        <taxon>Actinomycetes</taxon>
        <taxon>Mycobacteriales</taxon>
        <taxon>Corynebacteriaceae</taxon>
        <taxon>Corynebacterium</taxon>
    </lineage>
</organism>